<dbReference type="SUPFAM" id="SSF52540">
    <property type="entry name" value="P-loop containing nucleoside triphosphate hydrolases"/>
    <property type="match status" value="1"/>
</dbReference>
<evidence type="ECO:0000256" key="5">
    <source>
        <dbReference type="ARBA" id="ARBA00022806"/>
    </source>
</evidence>
<name>A0A644ZFJ8_9ZZZZ</name>
<sequence length="796" mass="91632">MKNDDLYGATLNTISDLLGHGFELHKVNSITDRNEELQHFCLHWKSDIAIFDKDVENIRVFEGTSIENEMRIVLEDIKRKLSDGTSCEDILLVVRNLDSYNGLRNLFDEYGMPTTLPKITSFLAQPIVELVNSLLNLAKNDYDVNAFCDLLCCNFAKRLYDFDGEKVAELRTQRYFANSEQLKKYLNSNGYTFEGNNDIGKLLNLAANLPEYAKTEEYCLLLRELIKDWHLAERFGDCYKQGALSIEELKNILLTEKICYEVLDEIEKVYKESKEAEKRIQIDDFTNIWREISAEKNVTLENGNSQGVCVLEAANVQGIYYKQIYIMGLRESEFPSLKQENWLYNDNERNALKTLGIDLKSSASALIEDQFFFASTIAAATQSLTLSYYVDNEAGTSGYLNELKQYFMENSLQASTEKANVSDCWSEEQFVEKLCGLQGLAEKEKTWLGERVGRDYEFRRTLDKARFAKKSPYQGCLGTELKKKIRTRMGEYYSPSALEVYAFCPFKFLVSKVWQTDTWQEVSDETEAVDQGDLYHIVLAKFFARYIGKNISCEDTGILENDLQDIFHSVCEEFLSLDKLKKTDFLDAELQQIWTKLLRVLSAEIAYQQDLYTSKRNLLPAFVEWGFGNNKTGHVFCREIDGERAYFTGRIDRIDADDENLFITDYKRTNGPAKKDFEAGLDMQMPLYVLAAEEFFANDKRTLLGGGYFSIENAQRKNGYWRKEAEFLPWLKKGNDDWQAFLEKAENSLTACLKGIRAANYYTEPKLQCPAYCPGIDICRYALVSELQEEGSETDD</sequence>
<proteinExistence type="predicted"/>
<dbReference type="GO" id="GO:0003678">
    <property type="term" value="F:DNA helicase activity"/>
    <property type="evidence" value="ECO:0007669"/>
    <property type="project" value="UniProtKB-EC"/>
</dbReference>
<evidence type="ECO:0000256" key="2">
    <source>
        <dbReference type="ARBA" id="ARBA00022741"/>
    </source>
</evidence>
<keyword evidence="3" id="KW-0227">DNA damage</keyword>
<dbReference type="GO" id="GO:0006310">
    <property type="term" value="P:DNA recombination"/>
    <property type="evidence" value="ECO:0007669"/>
    <property type="project" value="TreeGrafter"/>
</dbReference>
<evidence type="ECO:0000256" key="8">
    <source>
        <dbReference type="ARBA" id="ARBA00023125"/>
    </source>
</evidence>
<keyword evidence="1" id="KW-0540">Nuclease</keyword>
<dbReference type="InterPro" id="IPR014017">
    <property type="entry name" value="DNA_helicase_UvrD-like_C"/>
</dbReference>
<dbReference type="Pfam" id="PF13361">
    <property type="entry name" value="UvrD_C"/>
    <property type="match status" value="1"/>
</dbReference>
<reference evidence="12" key="1">
    <citation type="submission" date="2019-08" db="EMBL/GenBank/DDBJ databases">
        <authorList>
            <person name="Kucharzyk K."/>
            <person name="Murdoch R.W."/>
            <person name="Higgins S."/>
            <person name="Loffler F."/>
        </authorList>
    </citation>
    <scope>NUCLEOTIDE SEQUENCE</scope>
</reference>
<dbReference type="Pfam" id="PF12705">
    <property type="entry name" value="PDDEXK_1"/>
    <property type="match status" value="1"/>
</dbReference>
<dbReference type="PANTHER" id="PTHR30591:SF1">
    <property type="entry name" value="RECBCD ENZYME SUBUNIT RECC"/>
    <property type="match status" value="1"/>
</dbReference>
<dbReference type="EMBL" id="VSSQ01007964">
    <property type="protein sequence ID" value="MPM37483.1"/>
    <property type="molecule type" value="Genomic_DNA"/>
</dbReference>
<comment type="caution">
    <text evidence="12">The sequence shown here is derived from an EMBL/GenBank/DDBJ whole genome shotgun (WGS) entry which is preliminary data.</text>
</comment>
<evidence type="ECO:0000313" key="12">
    <source>
        <dbReference type="EMBL" id="MPM37483.1"/>
    </source>
</evidence>
<dbReference type="GO" id="GO:0005524">
    <property type="term" value="F:ATP binding"/>
    <property type="evidence" value="ECO:0007669"/>
    <property type="project" value="UniProtKB-KW"/>
</dbReference>
<feature type="domain" description="PD-(D/E)XK endonuclease-like" evidence="10">
    <location>
        <begin position="493"/>
        <end position="780"/>
    </location>
</feature>
<evidence type="ECO:0000259" key="11">
    <source>
        <dbReference type="Pfam" id="PF13361"/>
    </source>
</evidence>
<gene>
    <name evidence="12" type="primary">rexB_3</name>
    <name evidence="12" type="ORF">SDC9_84100</name>
</gene>
<dbReference type="InterPro" id="IPR038726">
    <property type="entry name" value="PDDEXK_AddAB-type"/>
</dbReference>
<dbReference type="GO" id="GO:0004527">
    <property type="term" value="F:exonuclease activity"/>
    <property type="evidence" value="ECO:0007669"/>
    <property type="project" value="UniProtKB-KW"/>
</dbReference>
<evidence type="ECO:0000256" key="6">
    <source>
        <dbReference type="ARBA" id="ARBA00022839"/>
    </source>
</evidence>
<evidence type="ECO:0000256" key="3">
    <source>
        <dbReference type="ARBA" id="ARBA00022763"/>
    </source>
</evidence>
<dbReference type="PANTHER" id="PTHR30591">
    <property type="entry name" value="RECBCD ENZYME SUBUNIT RECC"/>
    <property type="match status" value="1"/>
</dbReference>
<dbReference type="AlphaFoldDB" id="A0A644ZFJ8"/>
<evidence type="ECO:0000259" key="10">
    <source>
        <dbReference type="Pfam" id="PF12705"/>
    </source>
</evidence>
<dbReference type="Gene3D" id="1.10.486.10">
    <property type="entry name" value="PCRA, domain 4"/>
    <property type="match status" value="1"/>
</dbReference>
<evidence type="ECO:0000256" key="9">
    <source>
        <dbReference type="ARBA" id="ARBA00023204"/>
    </source>
</evidence>
<dbReference type="GO" id="GO:0006281">
    <property type="term" value="P:DNA repair"/>
    <property type="evidence" value="ECO:0007669"/>
    <property type="project" value="UniProtKB-KW"/>
</dbReference>
<protein>
    <submittedName>
        <fullName evidence="12">ATP-dependent helicase/deoxyribonuclease subunit B</fullName>
        <ecNumber evidence="12">3.6.4.12</ecNumber>
    </submittedName>
</protein>
<dbReference type="Gene3D" id="3.40.50.300">
    <property type="entry name" value="P-loop containing nucleotide triphosphate hydrolases"/>
    <property type="match status" value="1"/>
</dbReference>
<keyword evidence="9" id="KW-0234">DNA repair</keyword>
<keyword evidence="6" id="KW-0269">Exonuclease</keyword>
<keyword evidence="4 12" id="KW-0378">Hydrolase</keyword>
<dbReference type="EC" id="3.6.4.12" evidence="12"/>
<organism evidence="12">
    <name type="scientific">bioreactor metagenome</name>
    <dbReference type="NCBI Taxonomy" id="1076179"/>
    <lineage>
        <taxon>unclassified sequences</taxon>
        <taxon>metagenomes</taxon>
        <taxon>ecological metagenomes</taxon>
    </lineage>
</organism>
<keyword evidence="5 12" id="KW-0347">Helicase</keyword>
<keyword evidence="2" id="KW-0547">Nucleotide-binding</keyword>
<keyword evidence="8" id="KW-0238">DNA-binding</keyword>
<dbReference type="InterPro" id="IPR027417">
    <property type="entry name" value="P-loop_NTPase"/>
</dbReference>
<feature type="domain" description="UvrD-like helicase C-terminal" evidence="11">
    <location>
        <begin position="52"/>
        <end position="388"/>
    </location>
</feature>
<evidence type="ECO:0000256" key="1">
    <source>
        <dbReference type="ARBA" id="ARBA00022722"/>
    </source>
</evidence>
<dbReference type="GO" id="GO:0003677">
    <property type="term" value="F:DNA binding"/>
    <property type="evidence" value="ECO:0007669"/>
    <property type="project" value="UniProtKB-KW"/>
</dbReference>
<evidence type="ECO:0000256" key="4">
    <source>
        <dbReference type="ARBA" id="ARBA00022801"/>
    </source>
</evidence>
<dbReference type="Gene3D" id="3.90.320.10">
    <property type="match status" value="1"/>
</dbReference>
<accession>A0A644ZFJ8</accession>
<keyword evidence="7" id="KW-0067">ATP-binding</keyword>
<evidence type="ECO:0000256" key="7">
    <source>
        <dbReference type="ARBA" id="ARBA00022840"/>
    </source>
</evidence>
<dbReference type="InterPro" id="IPR011604">
    <property type="entry name" value="PDDEXK-like_dom_sf"/>
</dbReference>